<comment type="cofactor">
    <cofactor evidence="1">
        <name>Zn(2+)</name>
        <dbReference type="ChEBI" id="CHEBI:29105"/>
    </cofactor>
</comment>
<dbReference type="SMART" id="SM00631">
    <property type="entry name" value="Zn_pept"/>
    <property type="match status" value="1"/>
</dbReference>
<evidence type="ECO:0000313" key="13">
    <source>
        <dbReference type="RefSeq" id="XP_014486460.1"/>
    </source>
</evidence>
<keyword evidence="6" id="KW-0732">Signal</keyword>
<gene>
    <name evidence="13" type="primary">LOC106750549</name>
</gene>
<dbReference type="Gene3D" id="3.40.630.10">
    <property type="entry name" value="Zn peptidases"/>
    <property type="match status" value="1"/>
</dbReference>
<evidence type="ECO:0000256" key="10">
    <source>
        <dbReference type="PROSITE-ProRule" id="PRU01379"/>
    </source>
</evidence>
<dbReference type="AlphaFoldDB" id="A0A6P3Y6F2"/>
<evidence type="ECO:0000256" key="4">
    <source>
        <dbReference type="ARBA" id="ARBA00022670"/>
    </source>
</evidence>
<evidence type="ECO:0000256" key="1">
    <source>
        <dbReference type="ARBA" id="ARBA00001947"/>
    </source>
</evidence>
<feature type="domain" description="Peptidase M14" evidence="11">
    <location>
        <begin position="49"/>
        <end position="310"/>
    </location>
</feature>
<sequence length="334" mass="38835">MVAPHKLSDFEDLRISANLTNVKIIISDVQELIDMSTPQNQSSSFDFISYHTLEEIYKNMDDLADKYPDKVQVIEAGTTYENRKIKGMKISFKPYNPGVFIEGGIYAREWITSALVMYMAHQILTSVDPDIRDMAESYDWYIFPSFNPDGYVYTHTTDRMWMKTLRPYNICLGSNPNRNWSYTWNYRFQSPNRCTDTFPGIHPFSEVETSSMASYIFTIRNKFFAYFSFQTYSGSLIYNQGEINETYYLFLSDVTTGDTVNYIKHKFQKNLVFTYQLSDEREYGFLYPPKEIIPMGEGVLHSVKAMLKVAEYYNLIPSVEADSDSLVPHLVTTQ</sequence>
<dbReference type="OrthoDB" id="3626597at2759"/>
<dbReference type="GO" id="GO:0006508">
    <property type="term" value="P:proteolysis"/>
    <property type="evidence" value="ECO:0007669"/>
    <property type="project" value="UniProtKB-KW"/>
</dbReference>
<dbReference type="PROSITE" id="PS52035">
    <property type="entry name" value="PEPTIDASE_M14"/>
    <property type="match status" value="1"/>
</dbReference>
<dbReference type="PANTHER" id="PTHR11705:SF153">
    <property type="entry name" value="ZINC CARBOXYPEPTIDASE A 1-LIKE PROTEIN"/>
    <property type="match status" value="1"/>
</dbReference>
<organism evidence="12 13">
    <name type="scientific">Dinoponera quadriceps</name>
    <name type="common">South American ant</name>
    <dbReference type="NCBI Taxonomy" id="609295"/>
    <lineage>
        <taxon>Eukaryota</taxon>
        <taxon>Metazoa</taxon>
        <taxon>Ecdysozoa</taxon>
        <taxon>Arthropoda</taxon>
        <taxon>Hexapoda</taxon>
        <taxon>Insecta</taxon>
        <taxon>Pterygota</taxon>
        <taxon>Neoptera</taxon>
        <taxon>Endopterygota</taxon>
        <taxon>Hymenoptera</taxon>
        <taxon>Apocrita</taxon>
        <taxon>Aculeata</taxon>
        <taxon>Formicoidea</taxon>
        <taxon>Formicidae</taxon>
        <taxon>Ponerinae</taxon>
        <taxon>Ponerini</taxon>
        <taxon>Dinoponera</taxon>
    </lineage>
</organism>
<keyword evidence="7" id="KW-0378">Hydrolase</keyword>
<accession>A0A6P3Y6F2</accession>
<dbReference type="Proteomes" id="UP000515204">
    <property type="component" value="Unplaced"/>
</dbReference>
<evidence type="ECO:0000256" key="7">
    <source>
        <dbReference type="ARBA" id="ARBA00022801"/>
    </source>
</evidence>
<comment type="caution">
    <text evidence="10">Lacks conserved residue(s) required for the propagation of feature annotation.</text>
</comment>
<evidence type="ECO:0000256" key="9">
    <source>
        <dbReference type="ARBA" id="ARBA00023049"/>
    </source>
</evidence>
<name>A0A6P3Y6F2_DINQU</name>
<keyword evidence="12" id="KW-1185">Reference proteome</keyword>
<dbReference type="GO" id="GO:0004181">
    <property type="term" value="F:metallocarboxypeptidase activity"/>
    <property type="evidence" value="ECO:0007669"/>
    <property type="project" value="InterPro"/>
</dbReference>
<evidence type="ECO:0000256" key="3">
    <source>
        <dbReference type="ARBA" id="ARBA00022645"/>
    </source>
</evidence>
<keyword evidence="8" id="KW-0862">Zinc</keyword>
<keyword evidence="5" id="KW-0479">Metal-binding</keyword>
<keyword evidence="4" id="KW-0645">Protease</keyword>
<evidence type="ECO:0000256" key="2">
    <source>
        <dbReference type="ARBA" id="ARBA00005988"/>
    </source>
</evidence>
<evidence type="ECO:0000256" key="5">
    <source>
        <dbReference type="ARBA" id="ARBA00022723"/>
    </source>
</evidence>
<proteinExistence type="inferred from homology"/>
<keyword evidence="3" id="KW-0121">Carboxypeptidase</keyword>
<protein>
    <submittedName>
        <fullName evidence="13">Zinc carboxypeptidase A 1-like</fullName>
    </submittedName>
</protein>
<dbReference type="GO" id="GO:0008270">
    <property type="term" value="F:zinc ion binding"/>
    <property type="evidence" value="ECO:0007669"/>
    <property type="project" value="InterPro"/>
</dbReference>
<evidence type="ECO:0000313" key="12">
    <source>
        <dbReference type="Proteomes" id="UP000515204"/>
    </source>
</evidence>
<dbReference type="KEGG" id="dqu:106750549"/>
<comment type="similarity">
    <text evidence="2 10">Belongs to the peptidase M14 family.</text>
</comment>
<dbReference type="RefSeq" id="XP_014486460.1">
    <property type="nucleotide sequence ID" value="XM_014630974.1"/>
</dbReference>
<dbReference type="GO" id="GO:0005615">
    <property type="term" value="C:extracellular space"/>
    <property type="evidence" value="ECO:0007669"/>
    <property type="project" value="TreeGrafter"/>
</dbReference>
<evidence type="ECO:0000259" key="11">
    <source>
        <dbReference type="PROSITE" id="PS52035"/>
    </source>
</evidence>
<dbReference type="Pfam" id="PF00246">
    <property type="entry name" value="Peptidase_M14"/>
    <property type="match status" value="1"/>
</dbReference>
<dbReference type="GeneID" id="106750549"/>
<evidence type="ECO:0000256" key="8">
    <source>
        <dbReference type="ARBA" id="ARBA00022833"/>
    </source>
</evidence>
<evidence type="ECO:0000256" key="6">
    <source>
        <dbReference type="ARBA" id="ARBA00022729"/>
    </source>
</evidence>
<reference evidence="13" key="1">
    <citation type="submission" date="2025-08" db="UniProtKB">
        <authorList>
            <consortium name="RefSeq"/>
        </authorList>
    </citation>
    <scope>IDENTIFICATION</scope>
</reference>
<dbReference type="SUPFAM" id="SSF53187">
    <property type="entry name" value="Zn-dependent exopeptidases"/>
    <property type="match status" value="1"/>
</dbReference>
<dbReference type="FunFam" id="3.40.630.10:FF:000084">
    <property type="entry name" value="Carboxypeptidase B2"/>
    <property type="match status" value="1"/>
</dbReference>
<dbReference type="PANTHER" id="PTHR11705">
    <property type="entry name" value="PROTEASE FAMILY M14 CARBOXYPEPTIDASE A,B"/>
    <property type="match status" value="1"/>
</dbReference>
<dbReference type="InterPro" id="IPR000834">
    <property type="entry name" value="Peptidase_M14"/>
</dbReference>
<keyword evidence="9" id="KW-0482">Metalloprotease</keyword>